<keyword evidence="1" id="KW-1185">Reference proteome</keyword>
<dbReference type="GeneID" id="108700207"/>
<sequence>MRPGNSAVCPPFWNSFHMAQRKSKAAKQAKESRMFSSASTTWFIVLLYMFYNPSRAQNNIFGKNKYTEYQIGNMSLIITVPHGGSLQPSSIPSRDSGCWDKATSECYYTHSCPPGTAKDSTKCSVSTVKDLYTLETAQALAKEISLLSGGYTPHVIINHLSRSKLDVNREKDEAAFGNSEAEQAFDEFMEFINMAKSQIQKGLLIDIHGQAHPEQWIELGYLLSKANLDSGAFTASGTSIFSMSKELYNIPFETLLRGEKSLGKYIQDQNPKYVCVPSPTNLGPNGGNYFSGGYIVKTHGSKVSGSVDAVQIELPRWIRESSERPSFCVALAKAISHFYELSFN</sequence>
<evidence type="ECO:0000313" key="1">
    <source>
        <dbReference type="Proteomes" id="UP000186698"/>
    </source>
</evidence>
<dbReference type="OrthoDB" id="71260at2759"/>
<dbReference type="KEGG" id="xla:108700207"/>
<reference evidence="2" key="1">
    <citation type="submission" date="2025-08" db="UniProtKB">
        <authorList>
            <consortium name="RefSeq"/>
        </authorList>
    </citation>
    <scope>IDENTIFICATION</scope>
    <source>
        <strain evidence="2">J_2021</strain>
        <tissue evidence="2">Erythrocytes</tissue>
    </source>
</reference>
<accession>A0A8J0TPY3</accession>
<dbReference type="Proteomes" id="UP000186698">
    <property type="component" value="Chromosome 8S"/>
</dbReference>
<dbReference type="AlphaFoldDB" id="A0A8J0TPY3"/>
<dbReference type="RefSeq" id="XP_018088668.1">
    <property type="nucleotide sequence ID" value="XM_018233179.2"/>
</dbReference>
<organism evidence="1 2">
    <name type="scientific">Xenopus laevis</name>
    <name type="common">African clawed frog</name>
    <dbReference type="NCBI Taxonomy" id="8355"/>
    <lineage>
        <taxon>Eukaryota</taxon>
        <taxon>Metazoa</taxon>
        <taxon>Chordata</taxon>
        <taxon>Craniata</taxon>
        <taxon>Vertebrata</taxon>
        <taxon>Euteleostomi</taxon>
        <taxon>Amphibia</taxon>
        <taxon>Batrachia</taxon>
        <taxon>Anura</taxon>
        <taxon>Pipoidea</taxon>
        <taxon>Pipidae</taxon>
        <taxon>Xenopodinae</taxon>
        <taxon>Xenopus</taxon>
        <taxon>Xenopus</taxon>
    </lineage>
</organism>
<name>A0A8J0TPY3_XENLA</name>
<protein>
    <submittedName>
        <fullName evidence="2">Uncharacterized protein LOC108700207 isoform X2</fullName>
    </submittedName>
</protein>
<proteinExistence type="predicted"/>
<evidence type="ECO:0000313" key="2">
    <source>
        <dbReference type="RefSeq" id="XP_018088668.1"/>
    </source>
</evidence>
<gene>
    <name evidence="2" type="primary">LOC108700207</name>
</gene>
<dbReference type="Gene3D" id="3.40.630.40">
    <property type="entry name" value="Zn-dependent exopeptidases"/>
    <property type="match status" value="1"/>
</dbReference>